<gene>
    <name evidence="2" type="ORF">AVEN_114148_1</name>
</gene>
<feature type="non-terminal residue" evidence="2">
    <location>
        <position position="1"/>
    </location>
</feature>
<feature type="region of interest" description="Disordered" evidence="1">
    <location>
        <begin position="76"/>
        <end position="96"/>
    </location>
</feature>
<organism evidence="2 3">
    <name type="scientific">Araneus ventricosus</name>
    <name type="common">Orbweaver spider</name>
    <name type="synonym">Epeira ventricosa</name>
    <dbReference type="NCBI Taxonomy" id="182803"/>
    <lineage>
        <taxon>Eukaryota</taxon>
        <taxon>Metazoa</taxon>
        <taxon>Ecdysozoa</taxon>
        <taxon>Arthropoda</taxon>
        <taxon>Chelicerata</taxon>
        <taxon>Arachnida</taxon>
        <taxon>Araneae</taxon>
        <taxon>Araneomorphae</taxon>
        <taxon>Entelegynae</taxon>
        <taxon>Araneoidea</taxon>
        <taxon>Araneidae</taxon>
        <taxon>Araneus</taxon>
    </lineage>
</organism>
<comment type="caution">
    <text evidence="2">The sequence shown here is derived from an EMBL/GenBank/DDBJ whole genome shotgun (WGS) entry which is preliminary data.</text>
</comment>
<protein>
    <submittedName>
        <fullName evidence="2">Uncharacterized protein</fullName>
    </submittedName>
</protein>
<dbReference type="EMBL" id="BGPR01044542">
    <property type="protein sequence ID" value="GBO21334.1"/>
    <property type="molecule type" value="Genomic_DNA"/>
</dbReference>
<proteinExistence type="predicted"/>
<sequence>HLNVPDRCLAICGNLHIAVPDFVPGLKRRKLCHFSLSPSSHEKNLIPDEKPRSHVPNPDDLITSLARGEFGVSAATTPSQEEVGLAQTECSKFKNS</sequence>
<dbReference type="AlphaFoldDB" id="A0A4Y2VAC2"/>
<accession>A0A4Y2VAC2</accession>
<keyword evidence="3" id="KW-1185">Reference proteome</keyword>
<evidence type="ECO:0000256" key="1">
    <source>
        <dbReference type="SAM" id="MobiDB-lite"/>
    </source>
</evidence>
<evidence type="ECO:0000313" key="3">
    <source>
        <dbReference type="Proteomes" id="UP000499080"/>
    </source>
</evidence>
<name>A0A4Y2VAC2_ARAVE</name>
<dbReference type="Proteomes" id="UP000499080">
    <property type="component" value="Unassembled WGS sequence"/>
</dbReference>
<reference evidence="2 3" key="1">
    <citation type="journal article" date="2019" name="Sci. Rep.">
        <title>Orb-weaving spider Araneus ventricosus genome elucidates the spidroin gene catalogue.</title>
        <authorList>
            <person name="Kono N."/>
            <person name="Nakamura H."/>
            <person name="Ohtoshi R."/>
            <person name="Moran D.A.P."/>
            <person name="Shinohara A."/>
            <person name="Yoshida Y."/>
            <person name="Fujiwara M."/>
            <person name="Mori M."/>
            <person name="Tomita M."/>
            <person name="Arakawa K."/>
        </authorList>
    </citation>
    <scope>NUCLEOTIDE SEQUENCE [LARGE SCALE GENOMIC DNA]</scope>
</reference>
<evidence type="ECO:0000313" key="2">
    <source>
        <dbReference type="EMBL" id="GBO21334.1"/>
    </source>
</evidence>